<keyword evidence="3" id="KW-1185">Reference proteome</keyword>
<feature type="domain" description="NAD(P)-binding" evidence="1">
    <location>
        <begin position="9"/>
        <end position="96"/>
    </location>
</feature>
<dbReference type="InterPro" id="IPR051783">
    <property type="entry name" value="NAD(P)-dependent_oxidoreduct"/>
</dbReference>
<dbReference type="PANTHER" id="PTHR48079:SF6">
    <property type="entry name" value="NAD(P)-BINDING DOMAIN-CONTAINING PROTEIN-RELATED"/>
    <property type="match status" value="1"/>
</dbReference>
<comment type="caution">
    <text evidence="2">The sequence shown here is derived from an EMBL/GenBank/DDBJ whole genome shotgun (WGS) entry which is preliminary data.</text>
</comment>
<accession>A0A5J5EEU4</accession>
<dbReference type="AlphaFoldDB" id="A0A5J5EEU4"/>
<evidence type="ECO:0000259" key="1">
    <source>
        <dbReference type="Pfam" id="PF13460"/>
    </source>
</evidence>
<sequence length="337" mass="36664">MAPKIFATGATGFIGGTALDTIIKAHPEYEITALVRDKAKAEKVKAQFPNVRIAFGDLDSADVIKEECSKVDIVLHFADCDHVPSANAITSALAANPKQTFLIHTSGSAILPDVSKPELFGTPVTEEESYNDVTDIEKITTWPIDGHLHRDVDVVVIQGTPEHVKTAVVCPCTIYGQGTGPVNRQSLQVPQLTLETLKRGKGFTVNGGKNTWNQVHVRDLADLYLKLTEAAAKGGEGADWNEQGYYFAENGEFLWGDIAALIAKKAKARGLIKTDELDHLSHEEVIKFKPFGAIAWGTNSKGTAQRARERLGWKPTREPIEDTIDAVLDDQAKVLGL</sequence>
<name>A0A5J5EEU4_9PEZI</name>
<protein>
    <recommendedName>
        <fullName evidence="1">NAD(P)-binding domain-containing protein</fullName>
    </recommendedName>
</protein>
<dbReference type="InterPro" id="IPR016040">
    <property type="entry name" value="NAD(P)-bd_dom"/>
</dbReference>
<organism evidence="2 3">
    <name type="scientific">Sphaerosporella brunnea</name>
    <dbReference type="NCBI Taxonomy" id="1250544"/>
    <lineage>
        <taxon>Eukaryota</taxon>
        <taxon>Fungi</taxon>
        <taxon>Dikarya</taxon>
        <taxon>Ascomycota</taxon>
        <taxon>Pezizomycotina</taxon>
        <taxon>Pezizomycetes</taxon>
        <taxon>Pezizales</taxon>
        <taxon>Pyronemataceae</taxon>
        <taxon>Sphaerosporella</taxon>
    </lineage>
</organism>
<reference evidence="2 3" key="1">
    <citation type="submission" date="2019-09" db="EMBL/GenBank/DDBJ databases">
        <title>Draft genome of the ectomycorrhizal ascomycete Sphaerosporella brunnea.</title>
        <authorList>
            <consortium name="DOE Joint Genome Institute"/>
            <person name="Benucci G.M."/>
            <person name="Marozzi G."/>
            <person name="Antonielli L."/>
            <person name="Sanchez S."/>
            <person name="Marco P."/>
            <person name="Wang X."/>
            <person name="Falini L.B."/>
            <person name="Barry K."/>
            <person name="Haridas S."/>
            <person name="Lipzen A."/>
            <person name="Labutti K."/>
            <person name="Grigoriev I.V."/>
            <person name="Murat C."/>
            <person name="Martin F."/>
            <person name="Albertini E."/>
            <person name="Donnini D."/>
            <person name="Bonito G."/>
        </authorList>
    </citation>
    <scope>NUCLEOTIDE SEQUENCE [LARGE SCALE GENOMIC DNA]</scope>
    <source>
        <strain evidence="2 3">Sb_GMNB300</strain>
    </source>
</reference>
<dbReference type="PANTHER" id="PTHR48079">
    <property type="entry name" value="PROTEIN YEEZ"/>
    <property type="match status" value="1"/>
</dbReference>
<evidence type="ECO:0000313" key="2">
    <source>
        <dbReference type="EMBL" id="KAA8894142.1"/>
    </source>
</evidence>
<gene>
    <name evidence="2" type="ORF">FN846DRAFT_443497</name>
</gene>
<proteinExistence type="predicted"/>
<evidence type="ECO:0000313" key="3">
    <source>
        <dbReference type="Proteomes" id="UP000326924"/>
    </source>
</evidence>
<dbReference type="OrthoDB" id="2130169at2759"/>
<dbReference type="GO" id="GO:0004029">
    <property type="term" value="F:aldehyde dehydrogenase (NAD+) activity"/>
    <property type="evidence" value="ECO:0007669"/>
    <property type="project" value="TreeGrafter"/>
</dbReference>
<dbReference type="Gene3D" id="3.40.50.720">
    <property type="entry name" value="NAD(P)-binding Rossmann-like Domain"/>
    <property type="match status" value="1"/>
</dbReference>
<dbReference type="InterPro" id="IPR036291">
    <property type="entry name" value="NAD(P)-bd_dom_sf"/>
</dbReference>
<dbReference type="EMBL" id="VXIS01000362">
    <property type="protein sequence ID" value="KAA8894142.1"/>
    <property type="molecule type" value="Genomic_DNA"/>
</dbReference>
<dbReference type="SUPFAM" id="SSF51735">
    <property type="entry name" value="NAD(P)-binding Rossmann-fold domains"/>
    <property type="match status" value="1"/>
</dbReference>
<dbReference type="InParanoid" id="A0A5J5EEU4"/>
<dbReference type="Pfam" id="PF13460">
    <property type="entry name" value="NAD_binding_10"/>
    <property type="match status" value="1"/>
</dbReference>
<dbReference type="GO" id="GO:0005737">
    <property type="term" value="C:cytoplasm"/>
    <property type="evidence" value="ECO:0007669"/>
    <property type="project" value="TreeGrafter"/>
</dbReference>
<dbReference type="FunCoup" id="A0A5J5EEU4">
    <property type="interactions" value="15"/>
</dbReference>
<dbReference type="Proteomes" id="UP000326924">
    <property type="component" value="Unassembled WGS sequence"/>
</dbReference>